<dbReference type="InterPro" id="IPR013601">
    <property type="entry name" value="FAE1_typ3_polyketide_synth"/>
</dbReference>
<name>A0A822Y1W4_NELNU</name>
<keyword evidence="3" id="KW-0808">Transferase</keyword>
<dbReference type="SUPFAM" id="SSF53901">
    <property type="entry name" value="Thiolase-like"/>
    <property type="match status" value="1"/>
</dbReference>
<accession>A0A822Y1W4</accession>
<proteinExistence type="inferred from homology"/>
<reference evidence="7 8" key="1">
    <citation type="journal article" date="2020" name="Mol. Biol. Evol.">
        <title>Distinct Expression and Methylation Patterns for Genes with Different Fates following a Single Whole-Genome Duplication in Flowering Plants.</title>
        <authorList>
            <person name="Shi T."/>
            <person name="Rahmani R.S."/>
            <person name="Gugger P.F."/>
            <person name="Wang M."/>
            <person name="Li H."/>
            <person name="Zhang Y."/>
            <person name="Li Z."/>
            <person name="Wang Q."/>
            <person name="Van de Peer Y."/>
            <person name="Marchal K."/>
            <person name="Chen J."/>
        </authorList>
    </citation>
    <scope>NUCLEOTIDE SEQUENCE [LARGE SCALE GENOMIC DNA]</scope>
    <source>
        <tissue evidence="7">Leaf</tissue>
    </source>
</reference>
<dbReference type="CDD" id="cd00831">
    <property type="entry name" value="CHS_like"/>
    <property type="match status" value="1"/>
</dbReference>
<dbReference type="InterPro" id="IPR016039">
    <property type="entry name" value="Thiolase-like"/>
</dbReference>
<evidence type="ECO:0000313" key="7">
    <source>
        <dbReference type="EMBL" id="DAD25963.1"/>
    </source>
</evidence>
<gene>
    <name evidence="7" type="ORF">HUJ06_027431</name>
</gene>
<evidence type="ECO:0000256" key="4">
    <source>
        <dbReference type="ARBA" id="ARBA00023315"/>
    </source>
</evidence>
<dbReference type="EC" id="2.3.1.199" evidence="2"/>
<dbReference type="PANTHER" id="PTHR31561">
    <property type="entry name" value="3-KETOACYL-COA SYNTHASE"/>
    <property type="match status" value="1"/>
</dbReference>
<evidence type="ECO:0000256" key="2">
    <source>
        <dbReference type="ARBA" id="ARBA00012307"/>
    </source>
</evidence>
<feature type="domain" description="FAE" evidence="5">
    <location>
        <begin position="6"/>
        <end position="215"/>
    </location>
</feature>
<dbReference type="Pfam" id="PF08541">
    <property type="entry name" value="ACP_syn_III_C"/>
    <property type="match status" value="1"/>
</dbReference>
<evidence type="ECO:0000259" key="5">
    <source>
        <dbReference type="Pfam" id="PF08392"/>
    </source>
</evidence>
<evidence type="ECO:0000256" key="1">
    <source>
        <dbReference type="ARBA" id="ARBA00005531"/>
    </source>
</evidence>
<keyword evidence="4" id="KW-0012">Acyltransferase</keyword>
<keyword evidence="8" id="KW-1185">Reference proteome</keyword>
<evidence type="ECO:0000256" key="3">
    <source>
        <dbReference type="ARBA" id="ARBA00022679"/>
    </source>
</evidence>
<dbReference type="AlphaFoldDB" id="A0A822Y1W4"/>
<protein>
    <recommendedName>
        <fullName evidence="2">very-long-chain 3-oxoacyl-CoA synthase</fullName>
        <ecNumber evidence="2">2.3.1.199</ecNumber>
    </recommendedName>
</protein>
<dbReference type="GO" id="GO:0016020">
    <property type="term" value="C:membrane"/>
    <property type="evidence" value="ECO:0007669"/>
    <property type="project" value="InterPro"/>
</dbReference>
<comment type="similarity">
    <text evidence="1">Belongs to the thiolase-like superfamily. Chalcone/stilbene synthases family.</text>
</comment>
<dbReference type="InterPro" id="IPR013747">
    <property type="entry name" value="ACP_syn_III_C"/>
</dbReference>
<dbReference type="EMBL" id="DUZY01000002">
    <property type="protein sequence ID" value="DAD25963.1"/>
    <property type="molecule type" value="Genomic_DNA"/>
</dbReference>
<sequence length="360" mass="39774">MDEILEMEEFFFDTLEKLFYRTGISPSEVDILVVNISMLATEPDLASRIVNHYKMREEVKVYNLSGMGCSASLISINLVKTIFMSYNHKKAIAVVVTSEAIGAHWYTGNDRSMLLTNCLFRSGGCSILLTNDPSLRNRAMFRLRCLVTTHLGANDEAYWCGMQQEDESGRGGFYLSKNLPKVATRALTKNHSVIAPKILPIRELLRYVVLLVSSRLLPRPDLDSGSATAGKGGLVKAAAAAGVNLIKSSVKHFCLQACGRAVIDGVGNSLGLTEHDLEPARMALGRFGNLSASSPWYVLANMEAKKRLKRGDRILMVSLGGGFMCNSCVWEVVRELEGAHNVWNNKDCINNYYPPSKTRL</sequence>
<organism evidence="7 8">
    <name type="scientific">Nelumbo nucifera</name>
    <name type="common">Sacred lotus</name>
    <dbReference type="NCBI Taxonomy" id="4432"/>
    <lineage>
        <taxon>Eukaryota</taxon>
        <taxon>Viridiplantae</taxon>
        <taxon>Streptophyta</taxon>
        <taxon>Embryophyta</taxon>
        <taxon>Tracheophyta</taxon>
        <taxon>Spermatophyta</taxon>
        <taxon>Magnoliopsida</taxon>
        <taxon>Proteales</taxon>
        <taxon>Nelumbonaceae</taxon>
        <taxon>Nelumbo</taxon>
    </lineage>
</organism>
<evidence type="ECO:0000259" key="6">
    <source>
        <dbReference type="Pfam" id="PF08541"/>
    </source>
</evidence>
<dbReference type="InterPro" id="IPR012392">
    <property type="entry name" value="3-ktacl-CoA_syn"/>
</dbReference>
<feature type="domain" description="Beta-ketoacyl-[acyl-carrier-protein] synthase III C-terminal" evidence="6">
    <location>
        <begin position="245"/>
        <end position="331"/>
    </location>
</feature>
<dbReference type="GO" id="GO:0006633">
    <property type="term" value="P:fatty acid biosynthetic process"/>
    <property type="evidence" value="ECO:0007669"/>
    <property type="project" value="InterPro"/>
</dbReference>
<dbReference type="Proteomes" id="UP000607653">
    <property type="component" value="Unassembled WGS sequence"/>
</dbReference>
<dbReference type="Gene3D" id="3.40.47.10">
    <property type="match status" value="1"/>
</dbReference>
<evidence type="ECO:0000313" key="8">
    <source>
        <dbReference type="Proteomes" id="UP000607653"/>
    </source>
</evidence>
<dbReference type="Pfam" id="PF08392">
    <property type="entry name" value="FAE1_CUT1_RppA"/>
    <property type="match status" value="1"/>
</dbReference>
<comment type="caution">
    <text evidence="7">The sequence shown here is derived from an EMBL/GenBank/DDBJ whole genome shotgun (WGS) entry which is preliminary data.</text>
</comment>
<dbReference type="GO" id="GO:0009922">
    <property type="term" value="F:fatty acid elongase activity"/>
    <property type="evidence" value="ECO:0007669"/>
    <property type="project" value="UniProtKB-EC"/>
</dbReference>